<feature type="non-terminal residue" evidence="2">
    <location>
        <position position="134"/>
    </location>
</feature>
<gene>
    <name evidence="2" type="ORF">AVDCRST_MAG11-2433</name>
</gene>
<reference evidence="2" key="1">
    <citation type="submission" date="2020-02" db="EMBL/GenBank/DDBJ databases">
        <authorList>
            <person name="Meier V. D."/>
        </authorList>
    </citation>
    <scope>NUCLEOTIDE SEQUENCE</scope>
    <source>
        <strain evidence="2">AVDCRST_MAG11</strain>
    </source>
</reference>
<feature type="region of interest" description="Disordered" evidence="1">
    <location>
        <begin position="1"/>
        <end position="34"/>
    </location>
</feature>
<feature type="compositionally biased region" description="Low complexity" evidence="1">
    <location>
        <begin position="1"/>
        <end position="11"/>
    </location>
</feature>
<protein>
    <submittedName>
        <fullName evidence="2">NADH ubiquinone oxidoreductase chain A</fullName>
        <ecNumber evidence="2">1.6.5.3</ecNumber>
    </submittedName>
</protein>
<evidence type="ECO:0000313" key="2">
    <source>
        <dbReference type="EMBL" id="CAA9329974.1"/>
    </source>
</evidence>
<organism evidence="2">
    <name type="scientific">uncultured Gemmatimonadaceae bacterium</name>
    <dbReference type="NCBI Taxonomy" id="246130"/>
    <lineage>
        <taxon>Bacteria</taxon>
        <taxon>Pseudomonadati</taxon>
        <taxon>Gemmatimonadota</taxon>
        <taxon>Gemmatimonadia</taxon>
        <taxon>Gemmatimonadales</taxon>
        <taxon>Gemmatimonadaceae</taxon>
        <taxon>environmental samples</taxon>
    </lineage>
</organism>
<keyword evidence="2" id="KW-0560">Oxidoreductase</keyword>
<evidence type="ECO:0000256" key="1">
    <source>
        <dbReference type="SAM" id="MobiDB-lite"/>
    </source>
</evidence>
<name>A0A6J4LDR9_9BACT</name>
<keyword evidence="2" id="KW-0830">Ubiquinone</keyword>
<accession>A0A6J4LDR9</accession>
<dbReference type="AlphaFoldDB" id="A0A6J4LDR9"/>
<sequence length="134" mass="14731">ARVRAGAAAAGVRHRQRGAHHRDLPPHDAGAPDAGEVERLRVGHPGARRRARAVLREVLHGRDALHHLRHRDRVHDPVGRVLPAALVRRAAPRKRGLPARQHLILRARRDADLHGRPARGAHLRVEEGGTPVGL</sequence>
<dbReference type="EC" id="1.6.5.3" evidence="2"/>
<feature type="non-terminal residue" evidence="2">
    <location>
        <position position="1"/>
    </location>
</feature>
<proteinExistence type="predicted"/>
<dbReference type="GO" id="GO:0016491">
    <property type="term" value="F:oxidoreductase activity"/>
    <property type="evidence" value="ECO:0007669"/>
    <property type="project" value="UniProtKB-KW"/>
</dbReference>
<dbReference type="EMBL" id="CADCTU010000550">
    <property type="protein sequence ID" value="CAA9329974.1"/>
    <property type="molecule type" value="Genomic_DNA"/>
</dbReference>